<keyword evidence="2" id="KW-1185">Reference proteome</keyword>
<sequence>MLLAQEHSVTTSLLFYVAHCKQSGLMAIPDDLTCTSLPQRWCTTREKDCKQNHPGTTVCVKKPQQGANSSKFSKSTLFSPAALCPIITYEQFRDLHPKPLMATVAPKGEEVNRPEMVPCKFGNVPKASVLSH</sequence>
<dbReference type="Proteomes" id="UP001249851">
    <property type="component" value="Unassembled WGS sequence"/>
</dbReference>
<organism evidence="1 2">
    <name type="scientific">Acropora cervicornis</name>
    <name type="common">Staghorn coral</name>
    <dbReference type="NCBI Taxonomy" id="6130"/>
    <lineage>
        <taxon>Eukaryota</taxon>
        <taxon>Metazoa</taxon>
        <taxon>Cnidaria</taxon>
        <taxon>Anthozoa</taxon>
        <taxon>Hexacorallia</taxon>
        <taxon>Scleractinia</taxon>
        <taxon>Astrocoeniina</taxon>
        <taxon>Acroporidae</taxon>
        <taxon>Acropora</taxon>
    </lineage>
</organism>
<reference evidence="1" key="1">
    <citation type="journal article" date="2023" name="G3 (Bethesda)">
        <title>Whole genome assembly and annotation of the endangered Caribbean coral Acropora cervicornis.</title>
        <authorList>
            <person name="Selwyn J.D."/>
            <person name="Vollmer S.V."/>
        </authorList>
    </citation>
    <scope>NUCLEOTIDE SEQUENCE</scope>
    <source>
        <strain evidence="1">K2</strain>
    </source>
</reference>
<proteinExistence type="predicted"/>
<name>A0AAD9Q8G1_ACRCE</name>
<dbReference type="AlphaFoldDB" id="A0AAD9Q8G1"/>
<protein>
    <submittedName>
        <fullName evidence="1">Uncharacterized protein</fullName>
    </submittedName>
</protein>
<accession>A0AAD9Q8G1</accession>
<evidence type="ECO:0000313" key="2">
    <source>
        <dbReference type="Proteomes" id="UP001249851"/>
    </source>
</evidence>
<reference evidence="1" key="2">
    <citation type="journal article" date="2023" name="Science">
        <title>Genomic signatures of disease resistance in endangered staghorn corals.</title>
        <authorList>
            <person name="Vollmer S.V."/>
            <person name="Selwyn J.D."/>
            <person name="Despard B.A."/>
            <person name="Roesel C.L."/>
        </authorList>
    </citation>
    <scope>NUCLEOTIDE SEQUENCE</scope>
    <source>
        <strain evidence="1">K2</strain>
    </source>
</reference>
<evidence type="ECO:0000313" key="1">
    <source>
        <dbReference type="EMBL" id="KAK2556255.1"/>
    </source>
</evidence>
<gene>
    <name evidence="1" type="ORF">P5673_021876</name>
</gene>
<dbReference type="EMBL" id="JARQWQ010000057">
    <property type="protein sequence ID" value="KAK2556255.1"/>
    <property type="molecule type" value="Genomic_DNA"/>
</dbReference>
<comment type="caution">
    <text evidence="1">The sequence shown here is derived from an EMBL/GenBank/DDBJ whole genome shotgun (WGS) entry which is preliminary data.</text>
</comment>